<reference evidence="3" key="1">
    <citation type="submission" date="2024-03" db="EMBL/GenBank/DDBJ databases">
        <authorList>
            <consortium name="ELIXIR-Norway"/>
            <consortium name="Elixir Norway"/>
        </authorList>
    </citation>
    <scope>NUCLEOTIDE SEQUENCE</scope>
</reference>
<evidence type="ECO:0000256" key="2">
    <source>
        <dbReference type="SAM" id="Phobius"/>
    </source>
</evidence>
<keyword evidence="4" id="KW-1185">Reference proteome</keyword>
<feature type="compositionally biased region" description="Polar residues" evidence="1">
    <location>
        <begin position="1"/>
        <end position="10"/>
    </location>
</feature>
<keyword evidence="2" id="KW-0472">Membrane</keyword>
<accession>A0ABP1BNH2</accession>
<evidence type="ECO:0000313" key="4">
    <source>
        <dbReference type="Proteomes" id="UP001497522"/>
    </source>
</evidence>
<feature type="transmembrane region" description="Helical" evidence="2">
    <location>
        <begin position="42"/>
        <end position="63"/>
    </location>
</feature>
<gene>
    <name evidence="3" type="ORF">CSSPJE1EN2_LOCUS19378</name>
</gene>
<feature type="compositionally biased region" description="Basic and acidic residues" evidence="1">
    <location>
        <begin position="18"/>
        <end position="30"/>
    </location>
</feature>
<feature type="region of interest" description="Disordered" evidence="1">
    <location>
        <begin position="71"/>
        <end position="92"/>
    </location>
</feature>
<evidence type="ECO:0000313" key="3">
    <source>
        <dbReference type="EMBL" id="CAK9877553.1"/>
    </source>
</evidence>
<dbReference type="Proteomes" id="UP001497522">
    <property type="component" value="Chromosome 6"/>
</dbReference>
<keyword evidence="2" id="KW-0812">Transmembrane</keyword>
<sequence length="92" mass="9560">MSSTGANATPNGPHKVAKKVERNGKLHGKDDADDDTNKNAGLLKVAGTVAGVAVVAGIAFTVYKSFRNEDHPLVNTEEGIKQDASNAIDATK</sequence>
<keyword evidence="2" id="KW-1133">Transmembrane helix</keyword>
<organism evidence="3 4">
    <name type="scientific">Sphagnum jensenii</name>
    <dbReference type="NCBI Taxonomy" id="128206"/>
    <lineage>
        <taxon>Eukaryota</taxon>
        <taxon>Viridiplantae</taxon>
        <taxon>Streptophyta</taxon>
        <taxon>Embryophyta</taxon>
        <taxon>Bryophyta</taxon>
        <taxon>Sphagnophytina</taxon>
        <taxon>Sphagnopsida</taxon>
        <taxon>Sphagnales</taxon>
        <taxon>Sphagnaceae</taxon>
        <taxon>Sphagnum</taxon>
    </lineage>
</organism>
<feature type="region of interest" description="Disordered" evidence="1">
    <location>
        <begin position="1"/>
        <end position="39"/>
    </location>
</feature>
<dbReference type="EMBL" id="OZ023707">
    <property type="protein sequence ID" value="CAK9877553.1"/>
    <property type="molecule type" value="Genomic_DNA"/>
</dbReference>
<proteinExistence type="predicted"/>
<protein>
    <submittedName>
        <fullName evidence="3">Uncharacterized protein</fullName>
    </submittedName>
</protein>
<evidence type="ECO:0000256" key="1">
    <source>
        <dbReference type="SAM" id="MobiDB-lite"/>
    </source>
</evidence>
<feature type="non-terminal residue" evidence="3">
    <location>
        <position position="92"/>
    </location>
</feature>
<name>A0ABP1BNH2_9BRYO</name>